<keyword evidence="2" id="KW-0238">DNA-binding</keyword>
<dbReference type="SMART" id="SM00342">
    <property type="entry name" value="HTH_ARAC"/>
    <property type="match status" value="1"/>
</dbReference>
<keyword evidence="1" id="KW-0805">Transcription regulation</keyword>
<proteinExistence type="predicted"/>
<dbReference type="Gene3D" id="1.10.10.60">
    <property type="entry name" value="Homeodomain-like"/>
    <property type="match status" value="2"/>
</dbReference>
<evidence type="ECO:0000313" key="7">
    <source>
        <dbReference type="Proteomes" id="UP000307943"/>
    </source>
</evidence>
<comment type="caution">
    <text evidence="6">The sequence shown here is derived from an EMBL/GenBank/DDBJ whole genome shotgun (WGS) entry which is preliminary data.</text>
</comment>
<evidence type="ECO:0000256" key="1">
    <source>
        <dbReference type="ARBA" id="ARBA00023015"/>
    </source>
</evidence>
<reference evidence="6 7" key="1">
    <citation type="submission" date="2019-05" db="EMBL/GenBank/DDBJ databases">
        <title>We sequenced the genome of Paenibacillus hemerocallicola KCTC 33185 for further insight into its adaptation and study the phylogeny of Paenibacillus.</title>
        <authorList>
            <person name="Narsing Rao M.P."/>
        </authorList>
    </citation>
    <scope>NUCLEOTIDE SEQUENCE [LARGE SCALE GENOMIC DNA]</scope>
    <source>
        <strain evidence="6 7">KCTC 33185</strain>
    </source>
</reference>
<evidence type="ECO:0000256" key="2">
    <source>
        <dbReference type="ARBA" id="ARBA00023125"/>
    </source>
</evidence>
<dbReference type="OrthoDB" id="2647723at2"/>
<dbReference type="EMBL" id="VDCQ01000036">
    <property type="protein sequence ID" value="TNJ63931.1"/>
    <property type="molecule type" value="Genomic_DNA"/>
</dbReference>
<dbReference type="InterPro" id="IPR009057">
    <property type="entry name" value="Homeodomain-like_sf"/>
</dbReference>
<dbReference type="GO" id="GO:0043565">
    <property type="term" value="F:sequence-specific DNA binding"/>
    <property type="evidence" value="ECO:0007669"/>
    <property type="project" value="InterPro"/>
</dbReference>
<keyword evidence="4" id="KW-1133">Transmembrane helix</keyword>
<keyword evidence="3" id="KW-0804">Transcription</keyword>
<feature type="transmembrane region" description="Helical" evidence="4">
    <location>
        <begin position="20"/>
        <end position="46"/>
    </location>
</feature>
<dbReference type="PANTHER" id="PTHR43280:SF10">
    <property type="entry name" value="REGULATORY PROTEIN POCR"/>
    <property type="match status" value="1"/>
</dbReference>
<dbReference type="PROSITE" id="PS01124">
    <property type="entry name" value="HTH_ARAC_FAMILY_2"/>
    <property type="match status" value="1"/>
</dbReference>
<name>A0A5C4T4D4_9BACL</name>
<dbReference type="InterPro" id="IPR020449">
    <property type="entry name" value="Tscrpt_reg_AraC-type_HTH"/>
</dbReference>
<accession>A0A5C4T4D4</accession>
<dbReference type="GO" id="GO:0003700">
    <property type="term" value="F:DNA-binding transcription factor activity"/>
    <property type="evidence" value="ECO:0007669"/>
    <property type="project" value="InterPro"/>
</dbReference>
<feature type="domain" description="HTH araC/xylS-type" evidence="5">
    <location>
        <begin position="664"/>
        <end position="762"/>
    </location>
</feature>
<gene>
    <name evidence="6" type="ORF">FE784_23190</name>
</gene>
<dbReference type="Pfam" id="PF12833">
    <property type="entry name" value="HTH_18"/>
    <property type="match status" value="1"/>
</dbReference>
<dbReference type="PRINTS" id="PR00032">
    <property type="entry name" value="HTHARAC"/>
</dbReference>
<evidence type="ECO:0000256" key="3">
    <source>
        <dbReference type="ARBA" id="ARBA00023163"/>
    </source>
</evidence>
<dbReference type="PROSITE" id="PS00041">
    <property type="entry name" value="HTH_ARAC_FAMILY_1"/>
    <property type="match status" value="1"/>
</dbReference>
<keyword evidence="4" id="KW-0812">Transmembrane</keyword>
<dbReference type="PANTHER" id="PTHR43280">
    <property type="entry name" value="ARAC-FAMILY TRANSCRIPTIONAL REGULATOR"/>
    <property type="match status" value="1"/>
</dbReference>
<dbReference type="RefSeq" id="WP_139604633.1">
    <property type="nucleotide sequence ID" value="NZ_VDCQ01000036.1"/>
</dbReference>
<protein>
    <submittedName>
        <fullName evidence="6">Helix-turn-helix transcriptional regulator</fullName>
    </submittedName>
</protein>
<dbReference type="AlphaFoldDB" id="A0A5C4T4D4"/>
<evidence type="ECO:0000313" key="6">
    <source>
        <dbReference type="EMBL" id="TNJ63931.1"/>
    </source>
</evidence>
<evidence type="ECO:0000259" key="5">
    <source>
        <dbReference type="PROSITE" id="PS01124"/>
    </source>
</evidence>
<dbReference type="Proteomes" id="UP000307943">
    <property type="component" value="Unassembled WGS sequence"/>
</dbReference>
<dbReference type="InterPro" id="IPR018060">
    <property type="entry name" value="HTH_AraC"/>
</dbReference>
<dbReference type="SUPFAM" id="SSF46689">
    <property type="entry name" value="Homeodomain-like"/>
    <property type="match status" value="2"/>
</dbReference>
<organism evidence="6 7">
    <name type="scientific">Paenibacillus hemerocallicola</name>
    <dbReference type="NCBI Taxonomy" id="1172614"/>
    <lineage>
        <taxon>Bacteria</taxon>
        <taxon>Bacillati</taxon>
        <taxon>Bacillota</taxon>
        <taxon>Bacilli</taxon>
        <taxon>Bacillales</taxon>
        <taxon>Paenibacillaceae</taxon>
        <taxon>Paenibacillus</taxon>
    </lineage>
</organism>
<keyword evidence="7" id="KW-1185">Reference proteome</keyword>
<evidence type="ECO:0000256" key="4">
    <source>
        <dbReference type="SAM" id="Phobius"/>
    </source>
</evidence>
<feature type="transmembrane region" description="Helical" evidence="4">
    <location>
        <begin position="310"/>
        <end position="332"/>
    </location>
</feature>
<sequence>MNDRVIHRVKQTISVRRNSLFVKLLGGFLLVIGLLLSFNVLSFAFFQTNIQKEIIDHNTLNMKNTVNGYEQQFRHVESDLMRFYFNERFATLVGANDQPNYNSVAAVKTEMNSLLSNKLLKLENVFILFRDNTLVIEKESTTNTVNMFTKFYVSEPYGPVFWQRQFAENYTFRVYPAADFREYKFDKTVADKGELLPVVIKNKFSSQYIVAALLDARSMFRSLHYNGEDHFFILDPAGEPLYRSKPVEPAVGKSAWNGALPNDLSFDGNEGYSFRDDRYYFYKRGADSELIYVNVIPNVRIASQVQRLNLMLLGIMAAAVVASLLISVWLSIRFNSPIQGMIRLLQKSGQPDKMKTNIREFDWLGRSISEMLHANHGYHQDLRRKNKLLQTYGYMSKIKSIHHWNDVRDLIETSKPFYLVAFQLSFTEKFGQLAQEDQDKTAYYIHEYVNLQMSERFAGSVTLQMEKEQILTLLFGAEDASAVTDTLLRLKQVFDRDKDYGFVTMAFHPAKRNPSELSQAYEESQAMLGSRLLNRETQIITALPAEELEVPMTSAQEQELLSGLLAGSGDKAAELLGQLLGQMAQRGANARRFAEFGKETSAKVLKLLLEHQYDISRLLDGESPFIMLKNCWSVEEYAGFFRRFTGEAAELVRERKAEQDPIRDFVLDYVAKHYGEDISLEHVADKCNLSRGYLSSYFHEKTGQTFSEYMNGLRMQKAKEMLSETDSRIQDIATEVGYRNVNSFIRMFKRMCGLTPGEFRRIALQQASEP</sequence>
<keyword evidence="4" id="KW-0472">Membrane</keyword>
<dbReference type="InterPro" id="IPR018062">
    <property type="entry name" value="HTH_AraC-typ_CS"/>
</dbReference>